<protein>
    <recommendedName>
        <fullName evidence="3">ClbS/DfsB family four-helix bundle protein</fullName>
    </recommendedName>
</protein>
<dbReference type="PANTHER" id="PTHR40658">
    <property type="match status" value="1"/>
</dbReference>
<gene>
    <name evidence="1" type="ORF">SAMN05421825_3038</name>
</gene>
<keyword evidence="2" id="KW-1185">Reference proteome</keyword>
<dbReference type="EMBL" id="FNBH01000003">
    <property type="protein sequence ID" value="SDG24917.1"/>
    <property type="molecule type" value="Genomic_DNA"/>
</dbReference>
<dbReference type="Gene3D" id="1.20.120.450">
    <property type="entry name" value="dinb family like domain"/>
    <property type="match status" value="1"/>
</dbReference>
<evidence type="ECO:0008006" key="3">
    <source>
        <dbReference type="Google" id="ProtNLM"/>
    </source>
</evidence>
<dbReference type="OrthoDB" id="9786621at2"/>
<proteinExistence type="predicted"/>
<dbReference type="InterPro" id="IPR012550">
    <property type="entry name" value="DUF1706"/>
</dbReference>
<name>A0A1G7SPA7_9FLAO</name>
<dbReference type="PANTHER" id="PTHR40658:SF3">
    <property type="entry name" value="CLBS_DFSB FAMILY FOUR-HELIX BUNDLE PROTEIN"/>
    <property type="match status" value="1"/>
</dbReference>
<dbReference type="PIRSF" id="PIRSF031551">
    <property type="entry name" value="DUF1706"/>
    <property type="match status" value="1"/>
</dbReference>
<reference evidence="2" key="1">
    <citation type="submission" date="2016-10" db="EMBL/GenBank/DDBJ databases">
        <authorList>
            <person name="Varghese N."/>
            <person name="Submissions S."/>
        </authorList>
    </citation>
    <scope>NUCLEOTIDE SEQUENCE [LARGE SCALE GENOMIC DNA]</scope>
    <source>
        <strain evidence="2">DSM 19684</strain>
    </source>
</reference>
<sequence>MAVPTNKTELQVAITTNYNKLRNELINIPFDMSNKKELEGHSKGTFMSVNNLLAYLVGWGELVLKWIDKKDHLQKVDFPETDYKWNELGKLPHRFYKDYEKDDFNVLQEKLQCTVDKILKVIDAKSNIELYETTWYEKWTLGRMIQSNTASPYTNAKARLRKWKKEKSAMFKSL</sequence>
<evidence type="ECO:0000313" key="2">
    <source>
        <dbReference type="Proteomes" id="UP000199203"/>
    </source>
</evidence>
<accession>A0A1G7SPA7</accession>
<dbReference type="RefSeq" id="WP_089874241.1">
    <property type="nucleotide sequence ID" value="NZ_FNBH01000003.1"/>
</dbReference>
<dbReference type="AlphaFoldDB" id="A0A1G7SPA7"/>
<organism evidence="1 2">
    <name type="scientific">Epilithonimonas hungarica</name>
    <dbReference type="NCBI Taxonomy" id="454006"/>
    <lineage>
        <taxon>Bacteria</taxon>
        <taxon>Pseudomonadati</taxon>
        <taxon>Bacteroidota</taxon>
        <taxon>Flavobacteriia</taxon>
        <taxon>Flavobacteriales</taxon>
        <taxon>Weeksellaceae</taxon>
        <taxon>Chryseobacterium group</taxon>
        <taxon>Epilithonimonas</taxon>
    </lineage>
</organism>
<evidence type="ECO:0000313" key="1">
    <source>
        <dbReference type="EMBL" id="SDG24917.1"/>
    </source>
</evidence>
<dbReference type="Proteomes" id="UP000199203">
    <property type="component" value="Unassembled WGS sequence"/>
</dbReference>
<dbReference type="Pfam" id="PF08020">
    <property type="entry name" value="DUF1706"/>
    <property type="match status" value="1"/>
</dbReference>
<dbReference type="InterPro" id="IPR034660">
    <property type="entry name" value="DinB/YfiT-like"/>
</dbReference>